<evidence type="ECO:0000256" key="6">
    <source>
        <dbReference type="SAM" id="Phobius"/>
    </source>
</evidence>
<gene>
    <name evidence="8" type="ORF">FQY83_04770</name>
</gene>
<dbReference type="PROSITE" id="PS50850">
    <property type="entry name" value="MFS"/>
    <property type="match status" value="1"/>
</dbReference>
<feature type="transmembrane region" description="Helical" evidence="6">
    <location>
        <begin position="384"/>
        <end position="403"/>
    </location>
</feature>
<dbReference type="SUPFAM" id="SSF103473">
    <property type="entry name" value="MFS general substrate transporter"/>
    <property type="match status" value="1"/>
</dbReference>
<dbReference type="InterPro" id="IPR020846">
    <property type="entry name" value="MFS_dom"/>
</dbReference>
<dbReference type="PRINTS" id="PR01035">
    <property type="entry name" value="TCRTETA"/>
</dbReference>
<evidence type="ECO:0000313" key="9">
    <source>
        <dbReference type="Proteomes" id="UP000319980"/>
    </source>
</evidence>
<keyword evidence="3 6" id="KW-0812">Transmembrane</keyword>
<dbReference type="Gene3D" id="1.20.1250.20">
    <property type="entry name" value="MFS general substrate transporter like domains"/>
    <property type="match status" value="1"/>
</dbReference>
<keyword evidence="4 6" id="KW-1133">Transmembrane helix</keyword>
<feature type="domain" description="Major facilitator superfamily (MFS) profile" evidence="7">
    <location>
        <begin position="12"/>
        <end position="407"/>
    </location>
</feature>
<protein>
    <submittedName>
        <fullName evidence="8">TCR/Tet family MFS transporter</fullName>
    </submittedName>
</protein>
<evidence type="ECO:0000256" key="2">
    <source>
        <dbReference type="ARBA" id="ARBA00022448"/>
    </source>
</evidence>
<keyword evidence="5 6" id="KW-0472">Membrane</keyword>
<organism evidence="8 9">
    <name type="scientific">Luteimonas marina</name>
    <dbReference type="NCBI Taxonomy" id="488485"/>
    <lineage>
        <taxon>Bacteria</taxon>
        <taxon>Pseudomonadati</taxon>
        <taxon>Pseudomonadota</taxon>
        <taxon>Gammaproteobacteria</taxon>
        <taxon>Lysobacterales</taxon>
        <taxon>Lysobacteraceae</taxon>
        <taxon>Luteimonas</taxon>
    </lineage>
</organism>
<feature type="transmembrane region" description="Helical" evidence="6">
    <location>
        <begin position="312"/>
        <end position="333"/>
    </location>
</feature>
<dbReference type="GO" id="GO:0016020">
    <property type="term" value="C:membrane"/>
    <property type="evidence" value="ECO:0007669"/>
    <property type="project" value="UniProtKB-SubCell"/>
</dbReference>
<dbReference type="EMBL" id="VOHK01000002">
    <property type="protein sequence ID" value="TWT22347.1"/>
    <property type="molecule type" value="Genomic_DNA"/>
</dbReference>
<feature type="transmembrane region" description="Helical" evidence="6">
    <location>
        <begin position="140"/>
        <end position="162"/>
    </location>
</feature>
<comment type="subcellular location">
    <subcellularLocation>
        <location evidence="1">Membrane</location>
        <topology evidence="1">Multi-pass membrane protein</topology>
    </subcellularLocation>
</comment>
<evidence type="ECO:0000313" key="8">
    <source>
        <dbReference type="EMBL" id="TWT22347.1"/>
    </source>
</evidence>
<name>A0A5C5U8V4_9GAMM</name>
<feature type="transmembrane region" description="Helical" evidence="6">
    <location>
        <begin position="257"/>
        <end position="276"/>
    </location>
</feature>
<feature type="transmembrane region" description="Helical" evidence="6">
    <location>
        <begin position="82"/>
        <end position="101"/>
    </location>
</feature>
<dbReference type="AlphaFoldDB" id="A0A5C5U8V4"/>
<evidence type="ECO:0000259" key="7">
    <source>
        <dbReference type="PROSITE" id="PS50850"/>
    </source>
</evidence>
<dbReference type="OrthoDB" id="9764259at2"/>
<dbReference type="PANTHER" id="PTHR23504:SF15">
    <property type="entry name" value="MAJOR FACILITATOR SUPERFAMILY (MFS) PROFILE DOMAIN-CONTAINING PROTEIN"/>
    <property type="match status" value="1"/>
</dbReference>
<feature type="transmembrane region" description="Helical" evidence="6">
    <location>
        <begin position="41"/>
        <end position="62"/>
    </location>
</feature>
<feature type="transmembrane region" description="Helical" evidence="6">
    <location>
        <begin position="288"/>
        <end position="306"/>
    </location>
</feature>
<dbReference type="InterPro" id="IPR001958">
    <property type="entry name" value="Tet-R_TetA/multi-R_MdtG-like"/>
</dbReference>
<keyword evidence="9" id="KW-1185">Reference proteome</keyword>
<proteinExistence type="predicted"/>
<dbReference type="Pfam" id="PF07690">
    <property type="entry name" value="MFS_1"/>
    <property type="match status" value="1"/>
</dbReference>
<evidence type="ECO:0000256" key="1">
    <source>
        <dbReference type="ARBA" id="ARBA00004141"/>
    </source>
</evidence>
<evidence type="ECO:0000256" key="3">
    <source>
        <dbReference type="ARBA" id="ARBA00022692"/>
    </source>
</evidence>
<feature type="transmembrane region" description="Helical" evidence="6">
    <location>
        <begin position="345"/>
        <end position="372"/>
    </location>
</feature>
<feature type="transmembrane region" description="Helical" evidence="6">
    <location>
        <begin position="107"/>
        <end position="128"/>
    </location>
</feature>
<feature type="transmembrane region" description="Helical" evidence="6">
    <location>
        <begin position="12"/>
        <end position="35"/>
    </location>
</feature>
<sequence length="416" mass="44212">MSEPTASRRKAALVFIFLVVLIDVLAFGLIIPVLPHLVEEFTGSTATAALWIGVFGTVFAAIQFLSSPIQGALSDRYGRRPVILLSCLGLGIDFVIMALAPTLWWLLLARVFSGVFSASFTTANAYVADITPPEQRAKSYGLIGAAFGVGFTIGPVLGGWLGEVDLRLPFWFAAGLALLNFCYGLFVLPESLAPASRAKRFDWSAARPHAAITLIGRYPGIVGLAAVVFIANLAHYVYPSVFVLFADVRYGWGPWQVGWVLFLVGVCSVIVNVAVVGRTVKALGERRALIFGLACGVAGFVVYAFAPQGWIFLLGLPVSALWAIAAPASQALITRQVDVDMQGRIQGALMSLVSVAGILAPIAFASVFGLFISERAPVEFPGAPWMLAALLLAVAVGIAWRYAPKAEKIAAVTDPG</sequence>
<reference evidence="8 9" key="1">
    <citation type="journal article" date="2008" name="Int. J. Syst. Evol. Microbiol.">
        <title>Luteimonas marina sp. nov., isolated from seawater.</title>
        <authorList>
            <person name="Baik K.S."/>
            <person name="Park S.C."/>
            <person name="Kim M.S."/>
            <person name="Kim E.M."/>
            <person name="Park C."/>
            <person name="Chun J."/>
            <person name="Seong C.N."/>
        </authorList>
    </citation>
    <scope>NUCLEOTIDE SEQUENCE [LARGE SCALE GENOMIC DNA]</scope>
    <source>
        <strain evidence="8 9">FR1330</strain>
    </source>
</reference>
<dbReference type="PANTHER" id="PTHR23504">
    <property type="entry name" value="MAJOR FACILITATOR SUPERFAMILY DOMAIN-CONTAINING PROTEIN 10"/>
    <property type="match status" value="1"/>
</dbReference>
<dbReference type="Proteomes" id="UP000319980">
    <property type="component" value="Unassembled WGS sequence"/>
</dbReference>
<dbReference type="RefSeq" id="WP_146385603.1">
    <property type="nucleotide sequence ID" value="NZ_VOHK01000002.1"/>
</dbReference>
<dbReference type="GO" id="GO:0022857">
    <property type="term" value="F:transmembrane transporter activity"/>
    <property type="evidence" value="ECO:0007669"/>
    <property type="project" value="InterPro"/>
</dbReference>
<dbReference type="CDD" id="cd17388">
    <property type="entry name" value="MFS_TetA"/>
    <property type="match status" value="1"/>
</dbReference>
<evidence type="ECO:0000256" key="4">
    <source>
        <dbReference type="ARBA" id="ARBA00022989"/>
    </source>
</evidence>
<evidence type="ECO:0000256" key="5">
    <source>
        <dbReference type="ARBA" id="ARBA00023136"/>
    </source>
</evidence>
<accession>A0A5C5U8V4</accession>
<dbReference type="InterPro" id="IPR011701">
    <property type="entry name" value="MFS"/>
</dbReference>
<feature type="transmembrane region" description="Helical" evidence="6">
    <location>
        <begin position="168"/>
        <end position="189"/>
    </location>
</feature>
<comment type="caution">
    <text evidence="8">The sequence shown here is derived from an EMBL/GenBank/DDBJ whole genome shotgun (WGS) entry which is preliminary data.</text>
</comment>
<keyword evidence="2" id="KW-0813">Transport</keyword>
<dbReference type="InterPro" id="IPR036259">
    <property type="entry name" value="MFS_trans_sf"/>
</dbReference>
<feature type="transmembrane region" description="Helical" evidence="6">
    <location>
        <begin position="210"/>
        <end position="237"/>
    </location>
</feature>